<protein>
    <submittedName>
        <fullName evidence="1">Uncharacterized protein</fullName>
    </submittedName>
</protein>
<reference evidence="2" key="1">
    <citation type="journal article" date="2019" name="Int. J. Syst. Evol. Microbiol.">
        <title>The Global Catalogue of Microorganisms (GCM) 10K type strain sequencing project: providing services to taxonomists for standard genome sequencing and annotation.</title>
        <authorList>
            <consortium name="The Broad Institute Genomics Platform"/>
            <consortium name="The Broad Institute Genome Sequencing Center for Infectious Disease"/>
            <person name="Wu L."/>
            <person name="Ma J."/>
        </authorList>
    </citation>
    <scope>NUCLEOTIDE SEQUENCE [LARGE SCALE GENOMIC DNA]</scope>
    <source>
        <strain evidence="2">CGMCC 1.15053</strain>
    </source>
</reference>
<accession>A0ABW1DKA4</accession>
<evidence type="ECO:0000313" key="1">
    <source>
        <dbReference type="EMBL" id="MFC5849157.1"/>
    </source>
</evidence>
<dbReference type="EMBL" id="JBHSOH010000015">
    <property type="protein sequence ID" value="MFC5849157.1"/>
    <property type="molecule type" value="Genomic_DNA"/>
</dbReference>
<dbReference type="RefSeq" id="WP_380049943.1">
    <property type="nucleotide sequence ID" value="NZ_JBHSOH010000015.1"/>
</dbReference>
<proteinExistence type="predicted"/>
<organism evidence="1 2">
    <name type="scientific">Deinococcus petrolearius</name>
    <dbReference type="NCBI Taxonomy" id="1751295"/>
    <lineage>
        <taxon>Bacteria</taxon>
        <taxon>Thermotogati</taxon>
        <taxon>Deinococcota</taxon>
        <taxon>Deinococci</taxon>
        <taxon>Deinococcales</taxon>
        <taxon>Deinococcaceae</taxon>
        <taxon>Deinococcus</taxon>
    </lineage>
</organism>
<evidence type="ECO:0000313" key="2">
    <source>
        <dbReference type="Proteomes" id="UP001595979"/>
    </source>
</evidence>
<gene>
    <name evidence="1" type="ORF">ACFPQ6_12645</name>
</gene>
<dbReference type="Proteomes" id="UP001595979">
    <property type="component" value="Unassembled WGS sequence"/>
</dbReference>
<keyword evidence="2" id="KW-1185">Reference proteome</keyword>
<name>A0ABW1DKA4_9DEIO</name>
<comment type="caution">
    <text evidence="1">The sequence shown here is derived from an EMBL/GenBank/DDBJ whole genome shotgun (WGS) entry which is preliminary data.</text>
</comment>
<sequence>MSVNELPVFPIDLKELLARAATCGGSTWRDRTYAALKGHADTLQFLQDMKLHAFVKGVARSVLPRAKSPWDVQVQKVVMDAIFATAKNVRAGEVSVPGRKGKVTITERDMLHPEVQYGFGGTDVDFSVLNALATLDRLAYTIDDAKVHADADAFETQQDWAHKDHPLQDLDSDLRRFGIYADTPAEALQALEAAGNPDQDLRATLEGRLSDRSEPMREYGNFKTRALYARDDVRGQSIVPRAVSPEVQAALQGALLISGTWDSLGIPRRLKAEAFDRLVSLFAASFTRQRPAAVAALTDDLVGQAAVMAAHSLRIPTVAVQVAGWPSKVATHTLQWCERLPKGQDLTLAQQDLRVYLSEQVWGVLTLGTGEEITHLKAICARWPQGVKPISGLDTHWQKHNGLY</sequence>